<dbReference type="RefSeq" id="WP_262398072.1">
    <property type="nucleotide sequence ID" value="NZ_JACRTC010000006.1"/>
</dbReference>
<keyword evidence="6 7" id="KW-0961">Cell wall biogenesis/degradation</keyword>
<evidence type="ECO:0000256" key="4">
    <source>
        <dbReference type="ARBA" id="ARBA00022984"/>
    </source>
</evidence>
<dbReference type="SUPFAM" id="SSF53681">
    <property type="entry name" value="Aspartate/glutamate racemase"/>
    <property type="match status" value="2"/>
</dbReference>
<keyword evidence="3 7" id="KW-0133">Cell shape</keyword>
<comment type="similarity">
    <text evidence="7">Belongs to the aspartate/glutamate racemases family.</text>
</comment>
<feature type="binding site" evidence="7">
    <location>
        <begin position="187"/>
        <end position="188"/>
    </location>
    <ligand>
        <name>substrate</name>
    </ligand>
</feature>
<dbReference type="GO" id="GO:0008360">
    <property type="term" value="P:regulation of cell shape"/>
    <property type="evidence" value="ECO:0007669"/>
    <property type="project" value="UniProtKB-KW"/>
</dbReference>
<evidence type="ECO:0000313" key="9">
    <source>
        <dbReference type="Proteomes" id="UP000660861"/>
    </source>
</evidence>
<dbReference type="InterPro" id="IPR033134">
    <property type="entry name" value="Asp/Glu_racemase_AS_2"/>
</dbReference>
<dbReference type="Pfam" id="PF01177">
    <property type="entry name" value="Asp_Glu_race"/>
    <property type="match status" value="1"/>
</dbReference>
<evidence type="ECO:0000256" key="1">
    <source>
        <dbReference type="ARBA" id="ARBA00001602"/>
    </source>
</evidence>
<dbReference type="InterPro" id="IPR001920">
    <property type="entry name" value="Asp/Glu_race"/>
</dbReference>
<dbReference type="Proteomes" id="UP000660861">
    <property type="component" value="Unassembled WGS sequence"/>
</dbReference>
<dbReference type="FunFam" id="3.40.50.1860:FF:000001">
    <property type="entry name" value="Glutamate racemase"/>
    <property type="match status" value="1"/>
</dbReference>
<evidence type="ECO:0000256" key="3">
    <source>
        <dbReference type="ARBA" id="ARBA00022960"/>
    </source>
</evidence>
<reference evidence="8" key="1">
    <citation type="submission" date="2020-08" db="EMBL/GenBank/DDBJ databases">
        <title>Genome public.</title>
        <authorList>
            <person name="Liu C."/>
            <person name="Sun Q."/>
        </authorList>
    </citation>
    <scope>NUCLEOTIDE SEQUENCE</scope>
    <source>
        <strain evidence="8">NSJ-54</strain>
    </source>
</reference>
<organism evidence="8 9">
    <name type="scientific">Zongyangia hominis</name>
    <dbReference type="NCBI Taxonomy" id="2763677"/>
    <lineage>
        <taxon>Bacteria</taxon>
        <taxon>Bacillati</taxon>
        <taxon>Bacillota</taxon>
        <taxon>Clostridia</taxon>
        <taxon>Eubacteriales</taxon>
        <taxon>Oscillospiraceae</taxon>
        <taxon>Zongyangia</taxon>
    </lineage>
</organism>
<protein>
    <recommendedName>
        <fullName evidence="2 7">Glutamate racemase</fullName>
        <ecNumber evidence="2 7">5.1.1.3</ecNumber>
    </recommendedName>
</protein>
<comment type="catalytic activity">
    <reaction evidence="1 7">
        <text>L-glutamate = D-glutamate</text>
        <dbReference type="Rhea" id="RHEA:12813"/>
        <dbReference type="ChEBI" id="CHEBI:29985"/>
        <dbReference type="ChEBI" id="CHEBI:29986"/>
        <dbReference type="EC" id="5.1.1.3"/>
    </reaction>
</comment>
<dbReference type="NCBIfam" id="TIGR00067">
    <property type="entry name" value="glut_race"/>
    <property type="match status" value="1"/>
</dbReference>
<proteinExistence type="inferred from homology"/>
<feature type="active site" description="Proton donor/acceptor" evidence="7">
    <location>
        <position position="73"/>
    </location>
</feature>
<feature type="active site" description="Proton donor/acceptor" evidence="7">
    <location>
        <position position="186"/>
    </location>
</feature>
<dbReference type="InterPro" id="IPR004391">
    <property type="entry name" value="Glu_race"/>
</dbReference>
<dbReference type="GO" id="GO:0071555">
    <property type="term" value="P:cell wall organization"/>
    <property type="evidence" value="ECO:0007669"/>
    <property type="project" value="UniProtKB-KW"/>
</dbReference>
<comment type="caution">
    <text evidence="7">Lacks conserved residue(s) required for the propagation of feature annotation.</text>
</comment>
<feature type="binding site" evidence="7">
    <location>
        <begin position="42"/>
        <end position="43"/>
    </location>
    <ligand>
        <name>substrate</name>
    </ligand>
</feature>
<feature type="binding site" evidence="7">
    <location>
        <begin position="10"/>
        <end position="11"/>
    </location>
    <ligand>
        <name>substrate</name>
    </ligand>
</feature>
<dbReference type="PANTHER" id="PTHR21198">
    <property type="entry name" value="GLUTAMATE RACEMASE"/>
    <property type="match status" value="1"/>
</dbReference>
<evidence type="ECO:0000256" key="2">
    <source>
        <dbReference type="ARBA" id="ARBA00013090"/>
    </source>
</evidence>
<dbReference type="InterPro" id="IPR015942">
    <property type="entry name" value="Asp/Glu/hydantoin_racemase"/>
</dbReference>
<name>A0A926EEI1_9FIRM</name>
<dbReference type="Gene3D" id="3.40.50.1860">
    <property type="match status" value="2"/>
</dbReference>
<gene>
    <name evidence="7" type="primary">murI</name>
    <name evidence="8" type="ORF">H8709_09080</name>
</gene>
<dbReference type="EC" id="5.1.1.3" evidence="2 7"/>
<sequence>MDKRPIGVFDSGLGGLTVVKELRKILPGEDIIYFGDTGRVPYGTRSRETIRRYAAQDIHFLCSHDVKMVVAACGTVSSVLTDKDVQDIGVPYTGVVRPAAQEAASLSQNGKIGVIGTTATVHSGAYGKAIRGIRPDAAVVGRDCPLFVPLVENGQVGRDNEITRLTAKMYLEPFFKENIDTLILGCTHYPIIYDIIADVMQYAVVFVDPGQVTARYVSSYLMQNGLSSEKAQGGTCHYYVSDQLDTFADVAGIFLGENVDGKVEYVSVDTL</sequence>
<keyword evidence="9" id="KW-1185">Reference proteome</keyword>
<dbReference type="AlphaFoldDB" id="A0A926EEI1"/>
<keyword evidence="4 7" id="KW-0573">Peptidoglycan synthesis</keyword>
<comment type="function">
    <text evidence="7">Provides the (R)-glutamate required for cell wall biosynthesis.</text>
</comment>
<comment type="caution">
    <text evidence="8">The sequence shown here is derived from an EMBL/GenBank/DDBJ whole genome shotgun (WGS) entry which is preliminary data.</text>
</comment>
<comment type="pathway">
    <text evidence="7">Cell wall biogenesis; peptidoglycan biosynthesis.</text>
</comment>
<dbReference type="GO" id="GO:0009252">
    <property type="term" value="P:peptidoglycan biosynthetic process"/>
    <property type="evidence" value="ECO:0007669"/>
    <property type="project" value="UniProtKB-UniRule"/>
</dbReference>
<accession>A0A926EEI1</accession>
<dbReference type="GO" id="GO:0008881">
    <property type="term" value="F:glutamate racemase activity"/>
    <property type="evidence" value="ECO:0007669"/>
    <property type="project" value="UniProtKB-UniRule"/>
</dbReference>
<evidence type="ECO:0000256" key="7">
    <source>
        <dbReference type="HAMAP-Rule" id="MF_00258"/>
    </source>
</evidence>
<dbReference type="HAMAP" id="MF_00258">
    <property type="entry name" value="Glu_racemase"/>
    <property type="match status" value="1"/>
</dbReference>
<evidence type="ECO:0000256" key="5">
    <source>
        <dbReference type="ARBA" id="ARBA00023235"/>
    </source>
</evidence>
<evidence type="ECO:0000256" key="6">
    <source>
        <dbReference type="ARBA" id="ARBA00023316"/>
    </source>
</evidence>
<dbReference type="EMBL" id="JACRTC010000006">
    <property type="protein sequence ID" value="MBC8570979.1"/>
    <property type="molecule type" value="Genomic_DNA"/>
</dbReference>
<dbReference type="PROSITE" id="PS00924">
    <property type="entry name" value="ASP_GLU_RACEMASE_2"/>
    <property type="match status" value="1"/>
</dbReference>
<keyword evidence="5 7" id="KW-0413">Isomerase</keyword>
<evidence type="ECO:0000313" key="8">
    <source>
        <dbReference type="EMBL" id="MBC8570979.1"/>
    </source>
</evidence>
<dbReference type="PANTHER" id="PTHR21198:SF2">
    <property type="entry name" value="GLUTAMATE RACEMASE"/>
    <property type="match status" value="1"/>
</dbReference>